<dbReference type="AlphaFoldDB" id="A0A381X8A6"/>
<protein>
    <submittedName>
        <fullName evidence="1">Uncharacterized protein</fullName>
    </submittedName>
</protein>
<organism evidence="1">
    <name type="scientific">marine metagenome</name>
    <dbReference type="NCBI Taxonomy" id="408172"/>
    <lineage>
        <taxon>unclassified sequences</taxon>
        <taxon>metagenomes</taxon>
        <taxon>ecological metagenomes</taxon>
    </lineage>
</organism>
<name>A0A381X8A6_9ZZZZ</name>
<gene>
    <name evidence="1" type="ORF">METZ01_LOCUS113307</name>
</gene>
<feature type="non-terminal residue" evidence="1">
    <location>
        <position position="200"/>
    </location>
</feature>
<sequence>MRLQPGPIDSRVSVVGGILFSVLLIPAHVLAQDRLMDPEELLEETRELQREFEEFRGSRIPVELEREANFCDERIGRICIWFGGDEEESFPSEFREVSQARIDLIRSLFEALDQVPNSWVIGQLVHYLVEARELGEAERIAIECGIDETWWCSALLGYLLHVRREYIESEAAFREALSSMSDAEWEEWTTPRYILTSDAV</sequence>
<dbReference type="EMBL" id="UINC01014117">
    <property type="protein sequence ID" value="SVA60453.1"/>
    <property type="molecule type" value="Genomic_DNA"/>
</dbReference>
<evidence type="ECO:0000313" key="1">
    <source>
        <dbReference type="EMBL" id="SVA60453.1"/>
    </source>
</evidence>
<accession>A0A381X8A6</accession>
<reference evidence="1" key="1">
    <citation type="submission" date="2018-05" db="EMBL/GenBank/DDBJ databases">
        <authorList>
            <person name="Lanie J.A."/>
            <person name="Ng W.-L."/>
            <person name="Kazmierczak K.M."/>
            <person name="Andrzejewski T.M."/>
            <person name="Davidsen T.M."/>
            <person name="Wayne K.J."/>
            <person name="Tettelin H."/>
            <person name="Glass J.I."/>
            <person name="Rusch D."/>
            <person name="Podicherti R."/>
            <person name="Tsui H.-C.T."/>
            <person name="Winkler M.E."/>
        </authorList>
    </citation>
    <scope>NUCLEOTIDE SEQUENCE</scope>
</reference>
<proteinExistence type="predicted"/>